<reference evidence="3" key="2">
    <citation type="submission" date="2021-02" db="EMBL/GenBank/DDBJ databases">
        <authorList>
            <person name="Kimball J.A."/>
            <person name="Haas M.W."/>
            <person name="Macchietto M."/>
            <person name="Kono T."/>
            <person name="Duquette J."/>
            <person name="Shao M."/>
        </authorList>
    </citation>
    <scope>NUCLEOTIDE SEQUENCE</scope>
    <source>
        <tissue evidence="3">Fresh leaf tissue</tissue>
    </source>
</reference>
<feature type="compositionally biased region" description="Basic residues" evidence="1">
    <location>
        <begin position="191"/>
        <end position="203"/>
    </location>
</feature>
<evidence type="ECO:0000259" key="2">
    <source>
        <dbReference type="PROSITE" id="PS50811"/>
    </source>
</evidence>
<accession>A0A8J5T1T0</accession>
<sequence>MDGDGSWWYGGGGGGDNNWDLYAVVRFGCGGGGRVVTQPPPSPPPPPAETLPGGGYDPLASSSPFAVPPTTTWAAPPVLGDELWDAAWMAPLPALHSSGGCGEIFGIDELCAGAFFAASEAPTPSLLPLPQEQQQQVQEQQPPAVPVPVPVGQVMPPPQLQEATDAPPAVNPLPVTNQKEASAGNGDGGSKPKRNKKKQTKKTVVRVLVDGPPADSWAWRKYGQKPIKGSPHPRGYYRCSSNKNCGARKQVERCRIDPSYLILTYTGKHSGHEVPLHRNSLSGTTRHKQLQPSLSYSYSKPPCAAPASAGKRKRQAPAAGAHATTISFSQSPGQSTSPRSGMSPTTPLHPSSIELHDEDQLDCGGDGDGLQQHKAEDMDDDDDDVDEIFPVPWGTPVPDAFAAATSEWK</sequence>
<dbReference type="PANTHER" id="PTHR32096">
    <property type="entry name" value="WRKY TRANSCRIPTION FACTOR 30-RELATED-RELATED"/>
    <property type="match status" value="1"/>
</dbReference>
<dbReference type="AlphaFoldDB" id="A0A8J5T1T0"/>
<name>A0A8J5T1T0_ZIZPA</name>
<feature type="domain" description="WRKY" evidence="2">
    <location>
        <begin position="215"/>
        <end position="275"/>
    </location>
</feature>
<organism evidence="3 4">
    <name type="scientific">Zizania palustris</name>
    <name type="common">Northern wild rice</name>
    <dbReference type="NCBI Taxonomy" id="103762"/>
    <lineage>
        <taxon>Eukaryota</taxon>
        <taxon>Viridiplantae</taxon>
        <taxon>Streptophyta</taxon>
        <taxon>Embryophyta</taxon>
        <taxon>Tracheophyta</taxon>
        <taxon>Spermatophyta</taxon>
        <taxon>Magnoliopsida</taxon>
        <taxon>Liliopsida</taxon>
        <taxon>Poales</taxon>
        <taxon>Poaceae</taxon>
        <taxon>BOP clade</taxon>
        <taxon>Oryzoideae</taxon>
        <taxon>Oryzeae</taxon>
        <taxon>Zizaniinae</taxon>
        <taxon>Zizania</taxon>
    </lineage>
</organism>
<evidence type="ECO:0000313" key="3">
    <source>
        <dbReference type="EMBL" id="KAG8075667.1"/>
    </source>
</evidence>
<dbReference type="InterPro" id="IPR003657">
    <property type="entry name" value="WRKY_dom"/>
</dbReference>
<feature type="region of interest" description="Disordered" evidence="1">
    <location>
        <begin position="271"/>
        <end position="409"/>
    </location>
</feature>
<feature type="compositionally biased region" description="Pro residues" evidence="1">
    <location>
        <begin position="143"/>
        <end position="159"/>
    </location>
</feature>
<feature type="region of interest" description="Disordered" evidence="1">
    <location>
        <begin position="33"/>
        <end position="68"/>
    </location>
</feature>
<feature type="compositionally biased region" description="Polar residues" evidence="1">
    <location>
        <begin position="279"/>
        <end position="298"/>
    </location>
</feature>
<feature type="region of interest" description="Disordered" evidence="1">
    <location>
        <begin position="125"/>
        <end position="203"/>
    </location>
</feature>
<proteinExistence type="predicted"/>
<dbReference type="PANTHER" id="PTHR32096:SF57">
    <property type="entry name" value="WRKY DNA-BINDING DOMAIN SUPERFAMILY PROTEIN-RELATED"/>
    <property type="match status" value="1"/>
</dbReference>
<dbReference type="SMART" id="SM00774">
    <property type="entry name" value="WRKY"/>
    <property type="match status" value="1"/>
</dbReference>
<feature type="compositionally biased region" description="Pro residues" evidence="1">
    <location>
        <begin position="38"/>
        <end position="49"/>
    </location>
</feature>
<evidence type="ECO:0000256" key="1">
    <source>
        <dbReference type="SAM" id="MobiDB-lite"/>
    </source>
</evidence>
<evidence type="ECO:0000313" key="4">
    <source>
        <dbReference type="Proteomes" id="UP000729402"/>
    </source>
</evidence>
<dbReference type="OrthoDB" id="662136at2759"/>
<comment type="caution">
    <text evidence="3">The sequence shown here is derived from an EMBL/GenBank/DDBJ whole genome shotgun (WGS) entry which is preliminary data.</text>
</comment>
<dbReference type="Proteomes" id="UP000729402">
    <property type="component" value="Unassembled WGS sequence"/>
</dbReference>
<dbReference type="PROSITE" id="PS50811">
    <property type="entry name" value="WRKY"/>
    <property type="match status" value="1"/>
</dbReference>
<keyword evidence="4" id="KW-1185">Reference proteome</keyword>
<dbReference type="InterPro" id="IPR044810">
    <property type="entry name" value="WRKY_plant"/>
</dbReference>
<gene>
    <name evidence="3" type="ORF">GUJ93_ZPchr0006g42602</name>
</gene>
<reference evidence="3" key="1">
    <citation type="journal article" date="2021" name="bioRxiv">
        <title>Whole Genome Assembly and Annotation of Northern Wild Rice, Zizania palustris L., Supports a Whole Genome Duplication in the Zizania Genus.</title>
        <authorList>
            <person name="Haas M."/>
            <person name="Kono T."/>
            <person name="Macchietto M."/>
            <person name="Millas R."/>
            <person name="McGilp L."/>
            <person name="Shao M."/>
            <person name="Duquette J."/>
            <person name="Hirsch C.N."/>
            <person name="Kimball J."/>
        </authorList>
    </citation>
    <scope>NUCLEOTIDE SEQUENCE</scope>
    <source>
        <tissue evidence="3">Fresh leaf tissue</tissue>
    </source>
</reference>
<dbReference type="GO" id="GO:0000976">
    <property type="term" value="F:transcription cis-regulatory region binding"/>
    <property type="evidence" value="ECO:0007669"/>
    <property type="project" value="TreeGrafter"/>
</dbReference>
<dbReference type="GO" id="GO:0005634">
    <property type="term" value="C:nucleus"/>
    <property type="evidence" value="ECO:0007669"/>
    <property type="project" value="TreeGrafter"/>
</dbReference>
<dbReference type="GO" id="GO:0003700">
    <property type="term" value="F:DNA-binding transcription factor activity"/>
    <property type="evidence" value="ECO:0007669"/>
    <property type="project" value="InterPro"/>
</dbReference>
<feature type="compositionally biased region" description="Acidic residues" evidence="1">
    <location>
        <begin position="377"/>
        <end position="387"/>
    </location>
</feature>
<protein>
    <recommendedName>
        <fullName evidence="2">WRKY domain-containing protein</fullName>
    </recommendedName>
</protein>
<feature type="compositionally biased region" description="Polar residues" evidence="1">
    <location>
        <begin position="324"/>
        <end position="349"/>
    </location>
</feature>
<dbReference type="Pfam" id="PF03106">
    <property type="entry name" value="WRKY"/>
    <property type="match status" value="1"/>
</dbReference>
<feature type="compositionally biased region" description="Low complexity" evidence="1">
    <location>
        <begin position="125"/>
        <end position="142"/>
    </location>
</feature>
<dbReference type="EMBL" id="JAAALK010000283">
    <property type="protein sequence ID" value="KAG8075667.1"/>
    <property type="molecule type" value="Genomic_DNA"/>
</dbReference>